<dbReference type="InterPro" id="IPR002539">
    <property type="entry name" value="MaoC-like_dom"/>
</dbReference>
<dbReference type="Proteomes" id="UP000186817">
    <property type="component" value="Unassembled WGS sequence"/>
</dbReference>
<dbReference type="InterPro" id="IPR005000">
    <property type="entry name" value="Aldolase/citrate-lyase_domain"/>
</dbReference>
<dbReference type="EMBL" id="LSRX01000254">
    <property type="protein sequence ID" value="OLQ02794.1"/>
    <property type="molecule type" value="Genomic_DNA"/>
</dbReference>
<dbReference type="Pfam" id="PF03328">
    <property type="entry name" value="HpcH_HpaI"/>
    <property type="match status" value="1"/>
</dbReference>
<reference evidence="6 7" key="1">
    <citation type="submission" date="2016-02" db="EMBL/GenBank/DDBJ databases">
        <title>Genome analysis of coral dinoflagellate symbionts highlights evolutionary adaptations to a symbiotic lifestyle.</title>
        <authorList>
            <person name="Aranda M."/>
            <person name="Li Y."/>
            <person name="Liew Y.J."/>
            <person name="Baumgarten S."/>
            <person name="Simakov O."/>
            <person name="Wilson M."/>
            <person name="Piel J."/>
            <person name="Ashoor H."/>
            <person name="Bougouffa S."/>
            <person name="Bajic V.B."/>
            <person name="Ryu T."/>
            <person name="Ravasi T."/>
            <person name="Bayer T."/>
            <person name="Micklem G."/>
            <person name="Kim H."/>
            <person name="Bhak J."/>
            <person name="Lajeunesse T.C."/>
            <person name="Voolstra C.R."/>
        </authorList>
    </citation>
    <scope>NUCLEOTIDE SEQUENCE [LARGE SCALE GENOMIC DNA]</scope>
    <source>
        <strain evidence="6 7">CCMP2467</strain>
    </source>
</reference>
<feature type="domain" description="HpcH/HpaI aldolase/citrate lyase" evidence="5">
    <location>
        <begin position="16"/>
        <end position="241"/>
    </location>
</feature>
<evidence type="ECO:0000313" key="6">
    <source>
        <dbReference type="EMBL" id="OLQ02794.1"/>
    </source>
</evidence>
<dbReference type="InterPro" id="IPR040442">
    <property type="entry name" value="Pyrv_kinase-like_dom_sf"/>
</dbReference>
<evidence type="ECO:0000256" key="1">
    <source>
        <dbReference type="ARBA" id="ARBA00001946"/>
    </source>
</evidence>
<comment type="caution">
    <text evidence="6">The sequence shown here is derived from an EMBL/GenBank/DDBJ whole genome shotgun (WGS) entry which is preliminary data.</text>
</comment>
<dbReference type="Gene3D" id="3.20.20.60">
    <property type="entry name" value="Phosphoenolpyruvate-binding domains"/>
    <property type="match status" value="1"/>
</dbReference>
<keyword evidence="2" id="KW-0479">Metal-binding</keyword>
<dbReference type="InterPro" id="IPR015813">
    <property type="entry name" value="Pyrv/PenolPyrv_kinase-like_dom"/>
</dbReference>
<dbReference type="GO" id="GO:0006107">
    <property type="term" value="P:oxaloacetate metabolic process"/>
    <property type="evidence" value="ECO:0007669"/>
    <property type="project" value="TreeGrafter"/>
</dbReference>
<dbReference type="PANTHER" id="PTHR32308">
    <property type="entry name" value="LYASE BETA SUBUNIT, PUTATIVE (AFU_ORTHOLOGUE AFUA_4G13030)-RELATED"/>
    <property type="match status" value="1"/>
</dbReference>
<keyword evidence="3" id="KW-0460">Magnesium</keyword>
<feature type="domain" description="MaoC-like" evidence="4">
    <location>
        <begin position="336"/>
        <end position="433"/>
    </location>
</feature>
<sequence>MALRLSKFRSAARRLRSLHFVPGGSQKFLEKALASRADALIVDLEDSVLPAEKASAREEVSKWMTSTDWGSKTVCVRINPMDTPLWEADVSSTLKKEKPHMLVVPKVSSPADLDKLGTKLAELEKQLGREVGGTTVLPIVSEVPEAPLRAHEIARHPRVEAVTWGAEDLSAELGAKKRRDGSGQYLEVFQLCRSLTLLAAKGAKVQAIDTVYTNLKDLEGLRVESETSADTGFDGKLTIHPDQIDVVNAAFSPSNQEVAEATELLEAAKSQPGAFRFKGQMVDIPHFKQAQRILDRADSTGPAAEATEKPPAWPEGPFHGKWLEELTEGLIIPHALTRTVSETDNLLFTTMTLNPARLHLDYESAKATQFGKPLVNSMFTLALLVGMSVLETTHGTTIANLGFEEVVFPKPVFYGDTLRAETEVIKNRPSSSNPSRGIVTFEHRAFNQNGQVVCKARRNAMMRKRPSSL</sequence>
<accession>A0A1Q9E5T8</accession>
<evidence type="ECO:0000256" key="3">
    <source>
        <dbReference type="ARBA" id="ARBA00022842"/>
    </source>
</evidence>
<dbReference type="OrthoDB" id="1773at2759"/>
<dbReference type="SUPFAM" id="SSF51621">
    <property type="entry name" value="Phosphoenolpyruvate/pyruvate domain"/>
    <property type="match status" value="1"/>
</dbReference>
<dbReference type="CDD" id="cd03451">
    <property type="entry name" value="FkbR2"/>
    <property type="match status" value="1"/>
</dbReference>
<organism evidence="6 7">
    <name type="scientific">Symbiodinium microadriaticum</name>
    <name type="common">Dinoflagellate</name>
    <name type="synonym">Zooxanthella microadriatica</name>
    <dbReference type="NCBI Taxonomy" id="2951"/>
    <lineage>
        <taxon>Eukaryota</taxon>
        <taxon>Sar</taxon>
        <taxon>Alveolata</taxon>
        <taxon>Dinophyceae</taxon>
        <taxon>Suessiales</taxon>
        <taxon>Symbiodiniaceae</taxon>
        <taxon>Symbiodinium</taxon>
    </lineage>
</organism>
<dbReference type="OMA" id="AKKTMYP"/>
<dbReference type="SUPFAM" id="SSF54637">
    <property type="entry name" value="Thioesterase/thiol ester dehydrase-isomerase"/>
    <property type="match status" value="1"/>
</dbReference>
<dbReference type="Pfam" id="PF01575">
    <property type="entry name" value="MaoC_dehydratas"/>
    <property type="match status" value="1"/>
</dbReference>
<name>A0A1Q9E5T8_SYMMI</name>
<evidence type="ECO:0000259" key="4">
    <source>
        <dbReference type="Pfam" id="PF01575"/>
    </source>
</evidence>
<protein>
    <submittedName>
        <fullName evidence="6">(3S)-malyl-CoA thioesterase</fullName>
    </submittedName>
</protein>
<dbReference type="AlphaFoldDB" id="A0A1Q9E5T8"/>
<comment type="cofactor">
    <cofactor evidence="1">
        <name>Mg(2+)</name>
        <dbReference type="ChEBI" id="CHEBI:18420"/>
    </cofactor>
</comment>
<dbReference type="GO" id="GO:0003824">
    <property type="term" value="F:catalytic activity"/>
    <property type="evidence" value="ECO:0007669"/>
    <property type="project" value="InterPro"/>
</dbReference>
<proteinExistence type="predicted"/>
<gene>
    <name evidence="6" type="primary">mcl2</name>
    <name evidence="6" type="ORF">AK812_SmicGene14316</name>
</gene>
<keyword evidence="7" id="KW-1185">Reference proteome</keyword>
<dbReference type="GO" id="GO:0000287">
    <property type="term" value="F:magnesium ion binding"/>
    <property type="evidence" value="ECO:0007669"/>
    <property type="project" value="TreeGrafter"/>
</dbReference>
<dbReference type="Gene3D" id="3.10.129.10">
    <property type="entry name" value="Hotdog Thioesterase"/>
    <property type="match status" value="1"/>
</dbReference>
<dbReference type="PANTHER" id="PTHR32308:SF0">
    <property type="entry name" value="HPCH_HPAI ALDOLASE_CITRATE LYASE DOMAIN-CONTAINING PROTEIN"/>
    <property type="match status" value="1"/>
</dbReference>
<evidence type="ECO:0000259" key="5">
    <source>
        <dbReference type="Pfam" id="PF03328"/>
    </source>
</evidence>
<evidence type="ECO:0000313" key="7">
    <source>
        <dbReference type="Proteomes" id="UP000186817"/>
    </source>
</evidence>
<evidence type="ECO:0000256" key="2">
    <source>
        <dbReference type="ARBA" id="ARBA00022723"/>
    </source>
</evidence>
<dbReference type="InterPro" id="IPR029069">
    <property type="entry name" value="HotDog_dom_sf"/>
</dbReference>